<dbReference type="Proteomes" id="UP001528912">
    <property type="component" value="Unassembled WGS sequence"/>
</dbReference>
<reference evidence="8 9" key="1">
    <citation type="submission" date="2023-03" db="EMBL/GenBank/DDBJ databases">
        <title>YIM 133296 draft genome.</title>
        <authorList>
            <person name="Xiong L."/>
        </authorList>
    </citation>
    <scope>NUCLEOTIDE SEQUENCE [LARGE SCALE GENOMIC DNA]</scope>
    <source>
        <strain evidence="8 9">YIM 133296</strain>
    </source>
</reference>
<dbReference type="SUPFAM" id="SSF88659">
    <property type="entry name" value="Sigma3 and sigma4 domains of RNA polymerase sigma factors"/>
    <property type="match status" value="1"/>
</dbReference>
<evidence type="ECO:0000256" key="4">
    <source>
        <dbReference type="ARBA" id="ARBA00023125"/>
    </source>
</evidence>
<sequence length="165" mass="18294">MRASDEATFVGFVTSASPGLLRTAWLLTGDHHLAEELVQESLERLYPKWRRVQHQQPLAYTRRILVNLNISRWRRSGAESVSATGVLRDVAAPDALGVADQRDEATRLLRTLPPRERQVVVLRYYADLPEREVADLLGISVGTVKSTASHGLATLRAALAAQEQS</sequence>
<evidence type="ECO:0000313" key="9">
    <source>
        <dbReference type="Proteomes" id="UP001528912"/>
    </source>
</evidence>
<dbReference type="InterPro" id="IPR013324">
    <property type="entry name" value="RNA_pol_sigma_r3/r4-like"/>
</dbReference>
<dbReference type="Gene3D" id="1.10.10.10">
    <property type="entry name" value="Winged helix-like DNA-binding domain superfamily/Winged helix DNA-binding domain"/>
    <property type="match status" value="1"/>
</dbReference>
<dbReference type="PANTHER" id="PTHR43133:SF50">
    <property type="entry name" value="ECF RNA POLYMERASE SIGMA FACTOR SIGM"/>
    <property type="match status" value="1"/>
</dbReference>
<keyword evidence="9" id="KW-1185">Reference proteome</keyword>
<evidence type="ECO:0000256" key="3">
    <source>
        <dbReference type="ARBA" id="ARBA00023082"/>
    </source>
</evidence>
<proteinExistence type="inferred from homology"/>
<gene>
    <name evidence="8" type="ORF">P4R38_11290</name>
</gene>
<evidence type="ECO:0000256" key="2">
    <source>
        <dbReference type="ARBA" id="ARBA00023015"/>
    </source>
</evidence>
<evidence type="ECO:0000259" key="6">
    <source>
        <dbReference type="Pfam" id="PF04542"/>
    </source>
</evidence>
<dbReference type="NCBIfam" id="TIGR02937">
    <property type="entry name" value="sigma70-ECF"/>
    <property type="match status" value="1"/>
</dbReference>
<dbReference type="EMBL" id="JAROAV010000028">
    <property type="protein sequence ID" value="MDF8264829.1"/>
    <property type="molecule type" value="Genomic_DNA"/>
</dbReference>
<dbReference type="InterPro" id="IPR013249">
    <property type="entry name" value="RNA_pol_sigma70_r4_t2"/>
</dbReference>
<dbReference type="InterPro" id="IPR039425">
    <property type="entry name" value="RNA_pol_sigma-70-like"/>
</dbReference>
<organism evidence="8 9">
    <name type="scientific">Luteipulveratus flavus</name>
    <dbReference type="NCBI Taxonomy" id="3031728"/>
    <lineage>
        <taxon>Bacteria</taxon>
        <taxon>Bacillati</taxon>
        <taxon>Actinomycetota</taxon>
        <taxon>Actinomycetes</taxon>
        <taxon>Micrococcales</taxon>
        <taxon>Dermacoccaceae</taxon>
        <taxon>Luteipulveratus</taxon>
    </lineage>
</organism>
<dbReference type="CDD" id="cd06171">
    <property type="entry name" value="Sigma70_r4"/>
    <property type="match status" value="1"/>
</dbReference>
<keyword evidence="3" id="KW-0731">Sigma factor</keyword>
<dbReference type="RefSeq" id="WP_275238246.1">
    <property type="nucleotide sequence ID" value="NZ_JARFJC010000022.1"/>
</dbReference>
<dbReference type="InterPro" id="IPR014325">
    <property type="entry name" value="RNA_pol_sigma-E_actinobac"/>
</dbReference>
<evidence type="ECO:0000256" key="5">
    <source>
        <dbReference type="ARBA" id="ARBA00023163"/>
    </source>
</evidence>
<feature type="domain" description="RNA polymerase sigma factor 70 region 4 type 2" evidence="7">
    <location>
        <begin position="103"/>
        <end position="155"/>
    </location>
</feature>
<comment type="similarity">
    <text evidence="1">Belongs to the sigma-70 factor family. ECF subfamily.</text>
</comment>
<evidence type="ECO:0000259" key="7">
    <source>
        <dbReference type="Pfam" id="PF08281"/>
    </source>
</evidence>
<keyword evidence="2" id="KW-0805">Transcription regulation</keyword>
<keyword evidence="5" id="KW-0804">Transcription</keyword>
<dbReference type="NCBIfam" id="TIGR02983">
    <property type="entry name" value="SigE-fam_strep"/>
    <property type="match status" value="1"/>
</dbReference>
<comment type="caution">
    <text evidence="8">The sequence shown here is derived from an EMBL/GenBank/DDBJ whole genome shotgun (WGS) entry which is preliminary data.</text>
</comment>
<evidence type="ECO:0000313" key="8">
    <source>
        <dbReference type="EMBL" id="MDF8264829.1"/>
    </source>
</evidence>
<dbReference type="InterPro" id="IPR014284">
    <property type="entry name" value="RNA_pol_sigma-70_dom"/>
</dbReference>
<dbReference type="Gene3D" id="1.10.1740.10">
    <property type="match status" value="1"/>
</dbReference>
<dbReference type="PANTHER" id="PTHR43133">
    <property type="entry name" value="RNA POLYMERASE ECF-TYPE SIGMA FACTO"/>
    <property type="match status" value="1"/>
</dbReference>
<dbReference type="Pfam" id="PF08281">
    <property type="entry name" value="Sigma70_r4_2"/>
    <property type="match status" value="1"/>
</dbReference>
<dbReference type="Pfam" id="PF04542">
    <property type="entry name" value="Sigma70_r2"/>
    <property type="match status" value="1"/>
</dbReference>
<keyword evidence="4" id="KW-0238">DNA-binding</keyword>
<name>A0ABT6C7B3_9MICO</name>
<protein>
    <submittedName>
        <fullName evidence="8">SigE family RNA polymerase sigma factor</fullName>
    </submittedName>
</protein>
<dbReference type="InterPro" id="IPR013325">
    <property type="entry name" value="RNA_pol_sigma_r2"/>
</dbReference>
<accession>A0ABT6C7B3</accession>
<dbReference type="InterPro" id="IPR036388">
    <property type="entry name" value="WH-like_DNA-bd_sf"/>
</dbReference>
<dbReference type="SUPFAM" id="SSF88946">
    <property type="entry name" value="Sigma2 domain of RNA polymerase sigma factors"/>
    <property type="match status" value="1"/>
</dbReference>
<evidence type="ECO:0000256" key="1">
    <source>
        <dbReference type="ARBA" id="ARBA00010641"/>
    </source>
</evidence>
<feature type="domain" description="RNA polymerase sigma-70 region 2" evidence="6">
    <location>
        <begin position="13"/>
        <end position="77"/>
    </location>
</feature>
<dbReference type="InterPro" id="IPR007627">
    <property type="entry name" value="RNA_pol_sigma70_r2"/>
</dbReference>